<feature type="domain" description="Glycosyltransferase family 28 N-terminal" evidence="11">
    <location>
        <begin position="4"/>
        <end position="142"/>
    </location>
</feature>
<keyword evidence="7 10" id="KW-0472">Membrane</keyword>
<dbReference type="AlphaFoldDB" id="A0A2C6MHB4"/>
<keyword evidence="6 10" id="KW-0573">Peptidoglycan synthesis</keyword>
<dbReference type="CDD" id="cd03785">
    <property type="entry name" value="GT28_MurG"/>
    <property type="match status" value="1"/>
</dbReference>
<dbReference type="InterPro" id="IPR007235">
    <property type="entry name" value="Glyco_trans_28_C"/>
</dbReference>
<evidence type="ECO:0000256" key="2">
    <source>
        <dbReference type="ARBA" id="ARBA00022618"/>
    </source>
</evidence>
<feature type="binding site" evidence="10">
    <location>
        <begin position="10"/>
        <end position="12"/>
    </location>
    <ligand>
        <name>UDP-N-acetyl-alpha-D-glucosamine</name>
        <dbReference type="ChEBI" id="CHEBI:57705"/>
    </ligand>
</feature>
<sequence>MRAILTGGGTGGHIYPALAIARGLQNRFPDTEILYVGTNRGLEADIVPKANFPFQAITVSGLERKLSLANLKVLWQAWQGCREAARIMKTFKPDVVIGTGGYVCGPVVMAAARRGIPTLIHEQNALPGITNRLLSRFVDQVAVTFEDSVKYFSGKAKVVVTGLPVRPEIMQTDRTKALTSLNLHGEKLTLLVFGGSLGARRINQAMVEVVKRYANDQKVQVLHATGQLGYQEFLHELANNGIVLDKYVNIIVKPYLYNMHEALAAADLVISRAGAATLAELTVSGLPSVLIPYPYASENHQEHNARALADRGAAVLIKDADLTGGKLVETVENIINDPNRLEKMSRDSQKMGRPGALHDIIKSVEQILPRQ</sequence>
<dbReference type="NCBIfam" id="TIGR01133">
    <property type="entry name" value="murG"/>
    <property type="match status" value="1"/>
</dbReference>
<evidence type="ECO:0000256" key="8">
    <source>
        <dbReference type="ARBA" id="ARBA00023306"/>
    </source>
</evidence>
<dbReference type="GO" id="GO:0051301">
    <property type="term" value="P:cell division"/>
    <property type="evidence" value="ECO:0007669"/>
    <property type="project" value="UniProtKB-KW"/>
</dbReference>
<dbReference type="InterPro" id="IPR004276">
    <property type="entry name" value="GlycoTrans_28_N"/>
</dbReference>
<keyword evidence="3 10" id="KW-0328">Glycosyltransferase</keyword>
<keyword evidence="14" id="KW-1185">Reference proteome</keyword>
<comment type="subcellular location">
    <subcellularLocation>
        <location evidence="10">Cell membrane</location>
        <topology evidence="10">Peripheral membrane protein</topology>
        <orientation evidence="10">Cytoplasmic side</orientation>
    </subcellularLocation>
</comment>
<dbReference type="OrthoDB" id="9808936at2"/>
<dbReference type="Pfam" id="PF04101">
    <property type="entry name" value="Glyco_tran_28_C"/>
    <property type="match status" value="1"/>
</dbReference>
<comment type="catalytic activity">
    <reaction evidence="10">
        <text>di-trans,octa-cis-undecaprenyl diphospho-N-acetyl-alpha-D-muramoyl-L-alanyl-D-glutamyl-meso-2,6-diaminopimeloyl-D-alanyl-D-alanine + UDP-N-acetyl-alpha-D-glucosamine = di-trans,octa-cis-undecaprenyl diphospho-[N-acetyl-alpha-D-glucosaminyl-(1-&gt;4)]-N-acetyl-alpha-D-muramoyl-L-alanyl-D-glutamyl-meso-2,6-diaminopimeloyl-D-alanyl-D-alanine + UDP + H(+)</text>
        <dbReference type="Rhea" id="RHEA:31227"/>
        <dbReference type="ChEBI" id="CHEBI:15378"/>
        <dbReference type="ChEBI" id="CHEBI:57705"/>
        <dbReference type="ChEBI" id="CHEBI:58223"/>
        <dbReference type="ChEBI" id="CHEBI:61387"/>
        <dbReference type="ChEBI" id="CHEBI:61388"/>
        <dbReference type="EC" id="2.4.1.227"/>
    </reaction>
</comment>
<dbReference type="PANTHER" id="PTHR21015:SF22">
    <property type="entry name" value="GLYCOSYLTRANSFERASE"/>
    <property type="match status" value="1"/>
</dbReference>
<dbReference type="GO" id="GO:0009252">
    <property type="term" value="P:peptidoglycan biosynthetic process"/>
    <property type="evidence" value="ECO:0007669"/>
    <property type="project" value="UniProtKB-UniRule"/>
</dbReference>
<evidence type="ECO:0000259" key="12">
    <source>
        <dbReference type="Pfam" id="PF04101"/>
    </source>
</evidence>
<dbReference type="EMBL" id="AWQQ01000042">
    <property type="protein sequence ID" value="PHJ38806.1"/>
    <property type="molecule type" value="Genomic_DNA"/>
</dbReference>
<evidence type="ECO:0000256" key="10">
    <source>
        <dbReference type="HAMAP-Rule" id="MF_00033"/>
    </source>
</evidence>
<evidence type="ECO:0000256" key="7">
    <source>
        <dbReference type="ARBA" id="ARBA00023136"/>
    </source>
</evidence>
<feature type="binding site" evidence="10">
    <location>
        <position position="124"/>
    </location>
    <ligand>
        <name>UDP-N-acetyl-alpha-D-glucosamine</name>
        <dbReference type="ChEBI" id="CHEBI:57705"/>
    </ligand>
</feature>
<dbReference type="PANTHER" id="PTHR21015">
    <property type="entry name" value="UDP-N-ACETYLGLUCOSAMINE--N-ACETYLMURAMYL-(PENTAPEPTIDE) PYROPHOSPHORYL-UNDECAPRENOL N-ACETYLGLUCOSAMINE TRANSFERASE 1"/>
    <property type="match status" value="1"/>
</dbReference>
<dbReference type="GO" id="GO:0051991">
    <property type="term" value="F:UDP-N-acetyl-D-glucosamine:N-acetylmuramoyl-L-alanyl-D-glutamyl-meso-2,6-diaminopimelyl-D-alanyl-D-alanine-diphosphoundecaprenol 4-beta-N-acetylglucosaminlytransferase activity"/>
    <property type="evidence" value="ECO:0007669"/>
    <property type="project" value="RHEA"/>
</dbReference>
<proteinExistence type="inferred from homology"/>
<dbReference type="Proteomes" id="UP000222564">
    <property type="component" value="Unassembled WGS sequence"/>
</dbReference>
<evidence type="ECO:0000256" key="5">
    <source>
        <dbReference type="ARBA" id="ARBA00022960"/>
    </source>
</evidence>
<evidence type="ECO:0000256" key="3">
    <source>
        <dbReference type="ARBA" id="ARBA00022676"/>
    </source>
</evidence>
<dbReference type="GO" id="GO:0008360">
    <property type="term" value="P:regulation of cell shape"/>
    <property type="evidence" value="ECO:0007669"/>
    <property type="project" value="UniProtKB-KW"/>
</dbReference>
<evidence type="ECO:0000256" key="4">
    <source>
        <dbReference type="ARBA" id="ARBA00022679"/>
    </source>
</evidence>
<dbReference type="GO" id="GO:0050511">
    <property type="term" value="F:undecaprenyldiphospho-muramoylpentapeptide beta-N-acetylglucosaminyltransferase activity"/>
    <property type="evidence" value="ECO:0007669"/>
    <property type="project" value="UniProtKB-UniRule"/>
</dbReference>
<comment type="similarity">
    <text evidence="10">Belongs to the glycosyltransferase 28 family. MurG subfamily.</text>
</comment>
<dbReference type="RefSeq" id="WP_099082672.1">
    <property type="nucleotide sequence ID" value="NZ_AWQQ01000042.1"/>
</dbReference>
<evidence type="ECO:0000256" key="6">
    <source>
        <dbReference type="ARBA" id="ARBA00022984"/>
    </source>
</evidence>
<dbReference type="Gene3D" id="3.40.50.2000">
    <property type="entry name" value="Glycogen Phosphorylase B"/>
    <property type="match status" value="2"/>
</dbReference>
<comment type="caution">
    <text evidence="10">Lacks conserved residue(s) required for the propagation of feature annotation.</text>
</comment>
<dbReference type="EC" id="2.4.1.227" evidence="10"/>
<dbReference type="Pfam" id="PF03033">
    <property type="entry name" value="Glyco_transf_28"/>
    <property type="match status" value="1"/>
</dbReference>
<protein>
    <recommendedName>
        <fullName evidence="10">UDP-N-acetylglucosamine--N-acetylmuramyl-(pentapeptide) pyrophosphoryl-undecaprenol N-acetylglucosamine transferase</fullName>
        <ecNumber evidence="10">2.4.1.227</ecNumber>
    </recommendedName>
    <alternativeName>
        <fullName evidence="10">Undecaprenyl-PP-MurNAc-pentapeptide-UDPGlcNAc GlcNAc transferase</fullName>
    </alternativeName>
</protein>
<keyword evidence="5 10" id="KW-0133">Cell shape</keyword>
<keyword evidence="2 10" id="KW-0132">Cell division</keyword>
<dbReference type="HAMAP" id="MF_00033">
    <property type="entry name" value="MurG"/>
    <property type="match status" value="1"/>
</dbReference>
<dbReference type="GO" id="GO:0071555">
    <property type="term" value="P:cell wall organization"/>
    <property type="evidence" value="ECO:0007669"/>
    <property type="project" value="UniProtKB-KW"/>
</dbReference>
<keyword evidence="8 10" id="KW-0131">Cell cycle</keyword>
<keyword evidence="1 10" id="KW-1003">Cell membrane</keyword>
<feature type="binding site" evidence="10">
    <location>
        <position position="196"/>
    </location>
    <ligand>
        <name>UDP-N-acetyl-alpha-D-glucosamine</name>
        <dbReference type="ChEBI" id="CHEBI:57705"/>
    </ligand>
</feature>
<accession>A0A2C6MHB4</accession>
<organism evidence="13 14">
    <name type="scientific">Desulforamulus profundi</name>
    <dbReference type="NCBI Taxonomy" id="1383067"/>
    <lineage>
        <taxon>Bacteria</taxon>
        <taxon>Bacillati</taxon>
        <taxon>Bacillota</taxon>
        <taxon>Clostridia</taxon>
        <taxon>Eubacteriales</taxon>
        <taxon>Peptococcaceae</taxon>
        <taxon>Desulforamulus</taxon>
    </lineage>
</organism>
<comment type="function">
    <text evidence="10">Cell wall formation. Catalyzes the transfer of a GlcNAc subunit on undecaprenyl-pyrophosphoryl-MurNAc-pentapeptide (lipid intermediate I) to form undecaprenyl-pyrophosphoryl-MurNAc-(pentapeptide)GlcNAc (lipid intermediate II).</text>
</comment>
<feature type="binding site" evidence="10">
    <location>
        <position position="166"/>
    </location>
    <ligand>
        <name>UDP-N-acetyl-alpha-D-glucosamine</name>
        <dbReference type="ChEBI" id="CHEBI:57705"/>
    </ligand>
</feature>
<keyword evidence="9 10" id="KW-0961">Cell wall biogenesis/degradation</keyword>
<name>A0A2C6MHB4_9FIRM</name>
<evidence type="ECO:0000313" key="13">
    <source>
        <dbReference type="EMBL" id="PHJ38806.1"/>
    </source>
</evidence>
<reference evidence="13 14" key="1">
    <citation type="submission" date="2013-09" db="EMBL/GenBank/DDBJ databases">
        <title>Biodegradation of hydrocarbons in the deep terrestrial subsurface : characterization of a microbial consortium composed of two Desulfotomaculum species originating from a deep geological formation.</title>
        <authorList>
            <person name="Aullo T."/>
            <person name="Berlendis S."/>
            <person name="Lascourreges J.-F."/>
            <person name="Dessort D."/>
            <person name="Saint-Laurent S."/>
            <person name="Schraauwers B."/>
            <person name="Mas J."/>
            <person name="Magot M."/>
            <person name="Ranchou-Peyruse A."/>
        </authorList>
    </citation>
    <scope>NUCLEOTIDE SEQUENCE [LARGE SCALE GENOMIC DNA]</scope>
    <source>
        <strain evidence="13 14">Bs107</strain>
    </source>
</reference>
<feature type="binding site" evidence="10">
    <location>
        <position position="301"/>
    </location>
    <ligand>
        <name>UDP-N-acetyl-alpha-D-glucosamine</name>
        <dbReference type="ChEBI" id="CHEBI:57705"/>
    </ligand>
</feature>
<comment type="caution">
    <text evidence="13">The sequence shown here is derived from an EMBL/GenBank/DDBJ whole genome shotgun (WGS) entry which is preliminary data.</text>
</comment>
<comment type="pathway">
    <text evidence="10">Cell wall biogenesis; peptidoglycan biosynthesis.</text>
</comment>
<dbReference type="InterPro" id="IPR006009">
    <property type="entry name" value="GlcNAc_MurG"/>
</dbReference>
<evidence type="ECO:0000256" key="9">
    <source>
        <dbReference type="ARBA" id="ARBA00023316"/>
    </source>
</evidence>
<feature type="domain" description="Glycosyl transferase family 28 C-terminal" evidence="12">
    <location>
        <begin position="189"/>
        <end position="355"/>
    </location>
</feature>
<dbReference type="GO" id="GO:0005886">
    <property type="term" value="C:plasma membrane"/>
    <property type="evidence" value="ECO:0007669"/>
    <property type="project" value="UniProtKB-SubCell"/>
</dbReference>
<gene>
    <name evidence="10" type="primary">murG</name>
    <name evidence="13" type="ORF">P378_07390</name>
</gene>
<keyword evidence="4 10" id="KW-0808">Transferase</keyword>
<dbReference type="SUPFAM" id="SSF53756">
    <property type="entry name" value="UDP-Glycosyltransferase/glycogen phosphorylase"/>
    <property type="match status" value="1"/>
</dbReference>
<evidence type="ECO:0000256" key="1">
    <source>
        <dbReference type="ARBA" id="ARBA00022475"/>
    </source>
</evidence>
<dbReference type="GO" id="GO:0005975">
    <property type="term" value="P:carbohydrate metabolic process"/>
    <property type="evidence" value="ECO:0007669"/>
    <property type="project" value="InterPro"/>
</dbReference>
<dbReference type="UniPathway" id="UPA00219"/>
<evidence type="ECO:0000259" key="11">
    <source>
        <dbReference type="Pfam" id="PF03033"/>
    </source>
</evidence>
<evidence type="ECO:0000313" key="14">
    <source>
        <dbReference type="Proteomes" id="UP000222564"/>
    </source>
</evidence>